<accession>A0ABR1Z1S7</accession>
<sequence length="248" mass="26437">MSYDGSATTAIATSAANSTPPAVIDPSASAYFNASCMDFLLIELVPMAFRMAEELAAREEEYLAAVPSQIRSTSNGKGGMASPGLVSSNGDAGGKVSVGGPATVASADEEELREAALYRLDMLGYRVGLGICERFSRDKPRLTDTLDVIKFLCKDLWTMIFRKQIDNLKTNHRGIYVLTDNSFKPLSKMSLEKGEGEQSLSKAQPFLYFPAGLIRGALASMGIIATVSAETTGLPGATFQIRTQGAKS</sequence>
<evidence type="ECO:0000313" key="2">
    <source>
        <dbReference type="EMBL" id="KAK8246348.1"/>
    </source>
</evidence>
<organism evidence="2 3">
    <name type="scientific">Phyllosticta capitalensis</name>
    <dbReference type="NCBI Taxonomy" id="121624"/>
    <lineage>
        <taxon>Eukaryota</taxon>
        <taxon>Fungi</taxon>
        <taxon>Dikarya</taxon>
        <taxon>Ascomycota</taxon>
        <taxon>Pezizomycotina</taxon>
        <taxon>Dothideomycetes</taxon>
        <taxon>Dothideomycetes incertae sedis</taxon>
        <taxon>Botryosphaeriales</taxon>
        <taxon>Phyllostictaceae</taxon>
        <taxon>Phyllosticta</taxon>
    </lineage>
</organism>
<dbReference type="Proteomes" id="UP001492380">
    <property type="component" value="Unassembled WGS sequence"/>
</dbReference>
<keyword evidence="3" id="KW-1185">Reference proteome</keyword>
<dbReference type="InterPro" id="IPR037992">
    <property type="entry name" value="TRAPPC6/Trs33"/>
</dbReference>
<dbReference type="CDD" id="cd14944">
    <property type="entry name" value="TRAPPC6A_Trs33"/>
    <property type="match status" value="1"/>
</dbReference>
<comment type="caution">
    <text evidence="2">The sequence shown here is derived from an EMBL/GenBank/DDBJ whole genome shotgun (WGS) entry which is preliminary data.</text>
</comment>
<name>A0ABR1Z1S7_9PEZI</name>
<comment type="similarity">
    <text evidence="1">Belongs to the TRAPP small subunits family. BET3 subfamily.</text>
</comment>
<dbReference type="EMBL" id="JBBWRZ010000001">
    <property type="protein sequence ID" value="KAK8246348.1"/>
    <property type="molecule type" value="Genomic_DNA"/>
</dbReference>
<reference evidence="2 3" key="1">
    <citation type="submission" date="2024-04" db="EMBL/GenBank/DDBJ databases">
        <title>Phyllosticta paracitricarpa is synonymous to the EU quarantine fungus P. citricarpa based on phylogenomic analyses.</title>
        <authorList>
            <consortium name="Lawrence Berkeley National Laboratory"/>
            <person name="Van Ingen-Buijs V.A."/>
            <person name="Van Westerhoven A.C."/>
            <person name="Haridas S."/>
            <person name="Skiadas P."/>
            <person name="Martin F."/>
            <person name="Groenewald J.Z."/>
            <person name="Crous P.W."/>
            <person name="Seidl M.F."/>
        </authorList>
    </citation>
    <scope>NUCLEOTIDE SEQUENCE [LARGE SCALE GENOMIC DNA]</scope>
    <source>
        <strain evidence="2 3">CBS 123374</strain>
    </source>
</reference>
<evidence type="ECO:0000256" key="1">
    <source>
        <dbReference type="ARBA" id="ARBA00006218"/>
    </source>
</evidence>
<protein>
    <submittedName>
        <fullName evidence="2">Transport protein particle component</fullName>
    </submittedName>
</protein>
<dbReference type="PANTHER" id="PTHR12817">
    <property type="entry name" value="TRAFFICKING PROTEIN PARTICLE COMPLEX SUBUNIT 6B"/>
    <property type="match status" value="1"/>
</dbReference>
<gene>
    <name evidence="2" type="ORF">HDK90DRAFT_8670</name>
</gene>
<dbReference type="SUPFAM" id="SSF111126">
    <property type="entry name" value="Ligand-binding domain in the NO signalling and Golgi transport"/>
    <property type="match status" value="1"/>
</dbReference>
<dbReference type="Pfam" id="PF04051">
    <property type="entry name" value="TRAPP"/>
    <property type="match status" value="1"/>
</dbReference>
<dbReference type="InterPro" id="IPR007194">
    <property type="entry name" value="TRAPP_component"/>
</dbReference>
<dbReference type="InterPro" id="IPR024096">
    <property type="entry name" value="NO_sig/Golgi_transp_ligand-bd"/>
</dbReference>
<dbReference type="Gene3D" id="3.30.1380.20">
    <property type="entry name" value="Trafficking protein particle complex subunit 3"/>
    <property type="match status" value="1"/>
</dbReference>
<evidence type="ECO:0000313" key="3">
    <source>
        <dbReference type="Proteomes" id="UP001492380"/>
    </source>
</evidence>
<proteinExistence type="inferred from homology"/>
<dbReference type="PANTHER" id="PTHR12817:SF0">
    <property type="entry name" value="GEO08327P1"/>
    <property type="match status" value="1"/>
</dbReference>